<keyword evidence="1" id="KW-0812">Transmembrane</keyword>
<feature type="transmembrane region" description="Helical" evidence="1">
    <location>
        <begin position="166"/>
        <end position="187"/>
    </location>
</feature>
<keyword evidence="1" id="KW-0472">Membrane</keyword>
<feature type="transmembrane region" description="Helical" evidence="1">
    <location>
        <begin position="140"/>
        <end position="160"/>
    </location>
</feature>
<keyword evidence="1" id="KW-1133">Transmembrane helix</keyword>
<accession>A0A914VNF8</accession>
<keyword evidence="2" id="KW-1185">Reference proteome</keyword>
<dbReference type="WBParaSite" id="PSAMB.scaffold2273size24184.g17131.t1">
    <property type="protein sequence ID" value="PSAMB.scaffold2273size24184.g17131.t1"/>
    <property type="gene ID" value="PSAMB.scaffold2273size24184.g17131"/>
</dbReference>
<name>A0A914VNF8_9BILA</name>
<dbReference type="AlphaFoldDB" id="A0A914VNF8"/>
<evidence type="ECO:0000313" key="2">
    <source>
        <dbReference type="Proteomes" id="UP000887566"/>
    </source>
</evidence>
<sequence>MHFECGAYRDESVISLCENCCNTLSDVTTSTVAWLDARNLRNDFSASMTPVLSPTLTVCFIISQWTGFTSRTLAKVTNALPDGDLALYRLIELVQSHEALWHKASPDFALGRKEKLKIWSEVTEDFGEGVTGWRADDTRFIVNVVGFFGSFLVFTCIALIGYFKANWTLCTCVLVSCLGPVGCCFALSMPKRTAAAPSA</sequence>
<organism evidence="2 3">
    <name type="scientific">Plectus sambesii</name>
    <dbReference type="NCBI Taxonomy" id="2011161"/>
    <lineage>
        <taxon>Eukaryota</taxon>
        <taxon>Metazoa</taxon>
        <taxon>Ecdysozoa</taxon>
        <taxon>Nematoda</taxon>
        <taxon>Chromadorea</taxon>
        <taxon>Plectida</taxon>
        <taxon>Plectina</taxon>
        <taxon>Plectoidea</taxon>
        <taxon>Plectidae</taxon>
        <taxon>Plectus</taxon>
    </lineage>
</organism>
<evidence type="ECO:0000313" key="3">
    <source>
        <dbReference type="WBParaSite" id="PSAMB.scaffold2273size24184.g17131.t1"/>
    </source>
</evidence>
<evidence type="ECO:0000256" key="1">
    <source>
        <dbReference type="SAM" id="Phobius"/>
    </source>
</evidence>
<proteinExistence type="predicted"/>
<reference evidence="3" key="1">
    <citation type="submission" date="2022-11" db="UniProtKB">
        <authorList>
            <consortium name="WormBaseParasite"/>
        </authorList>
    </citation>
    <scope>IDENTIFICATION</scope>
</reference>
<dbReference type="Proteomes" id="UP000887566">
    <property type="component" value="Unplaced"/>
</dbReference>
<protein>
    <submittedName>
        <fullName evidence="3">Uncharacterized protein</fullName>
    </submittedName>
</protein>